<feature type="coiled-coil region" evidence="1">
    <location>
        <begin position="271"/>
        <end position="340"/>
    </location>
</feature>
<feature type="region of interest" description="Disordered" evidence="2">
    <location>
        <begin position="400"/>
        <end position="419"/>
    </location>
</feature>
<evidence type="ECO:0000256" key="1">
    <source>
        <dbReference type="SAM" id="Coils"/>
    </source>
</evidence>
<name>A0A024TEL5_9STRA</name>
<reference evidence="3" key="1">
    <citation type="submission" date="2013-12" db="EMBL/GenBank/DDBJ databases">
        <title>The Genome Sequence of Aphanomyces invadans NJM9701.</title>
        <authorList>
            <consortium name="The Broad Institute Genomics Platform"/>
            <person name="Russ C."/>
            <person name="Tyler B."/>
            <person name="van West P."/>
            <person name="Dieguez-Uribeondo J."/>
            <person name="Young S.K."/>
            <person name="Zeng Q."/>
            <person name="Gargeya S."/>
            <person name="Fitzgerald M."/>
            <person name="Abouelleil A."/>
            <person name="Alvarado L."/>
            <person name="Chapman S.B."/>
            <person name="Gainer-Dewar J."/>
            <person name="Goldberg J."/>
            <person name="Griggs A."/>
            <person name="Gujja S."/>
            <person name="Hansen M."/>
            <person name="Howarth C."/>
            <person name="Imamovic A."/>
            <person name="Ireland A."/>
            <person name="Larimer J."/>
            <person name="McCowan C."/>
            <person name="Murphy C."/>
            <person name="Pearson M."/>
            <person name="Poon T.W."/>
            <person name="Priest M."/>
            <person name="Roberts A."/>
            <person name="Saif S."/>
            <person name="Shea T."/>
            <person name="Sykes S."/>
            <person name="Wortman J."/>
            <person name="Nusbaum C."/>
            <person name="Birren B."/>
        </authorList>
    </citation>
    <scope>NUCLEOTIDE SEQUENCE [LARGE SCALE GENOMIC DNA]</scope>
    <source>
        <strain evidence="3">NJM9701</strain>
    </source>
</reference>
<evidence type="ECO:0000256" key="2">
    <source>
        <dbReference type="SAM" id="MobiDB-lite"/>
    </source>
</evidence>
<feature type="region of interest" description="Disordered" evidence="2">
    <location>
        <begin position="353"/>
        <end position="385"/>
    </location>
</feature>
<evidence type="ECO:0000313" key="3">
    <source>
        <dbReference type="EMBL" id="ETV92429.1"/>
    </source>
</evidence>
<accession>A0A024TEL5</accession>
<dbReference type="STRING" id="157072.A0A024TEL5"/>
<feature type="compositionally biased region" description="Basic residues" evidence="2">
    <location>
        <begin position="404"/>
        <end position="419"/>
    </location>
</feature>
<protein>
    <recommendedName>
        <fullName evidence="4">Cep57 centrosome localisation domain-containing protein</fullName>
    </recommendedName>
</protein>
<dbReference type="EMBL" id="KI914000">
    <property type="protein sequence ID" value="ETV92429.1"/>
    <property type="molecule type" value="Genomic_DNA"/>
</dbReference>
<feature type="compositionally biased region" description="Low complexity" evidence="2">
    <location>
        <begin position="75"/>
        <end position="91"/>
    </location>
</feature>
<evidence type="ECO:0008006" key="4">
    <source>
        <dbReference type="Google" id="ProtNLM"/>
    </source>
</evidence>
<dbReference type="eggNOG" id="ENOG502S02C">
    <property type="taxonomic scope" value="Eukaryota"/>
</dbReference>
<keyword evidence="1" id="KW-0175">Coiled coil</keyword>
<gene>
    <name evidence="3" type="ORF">H310_13308</name>
</gene>
<feature type="coiled-coil region" evidence="1">
    <location>
        <begin position="126"/>
        <end position="167"/>
    </location>
</feature>
<feature type="region of interest" description="Disordered" evidence="2">
    <location>
        <begin position="488"/>
        <end position="510"/>
    </location>
</feature>
<dbReference type="PANTHER" id="PTHR45615:SF80">
    <property type="entry name" value="GRIP DOMAIN-CONTAINING PROTEIN"/>
    <property type="match status" value="1"/>
</dbReference>
<dbReference type="RefSeq" id="XP_008878980.1">
    <property type="nucleotide sequence ID" value="XM_008880758.1"/>
</dbReference>
<dbReference type="GeneID" id="20090358"/>
<feature type="compositionally biased region" description="Low complexity" evidence="2">
    <location>
        <begin position="353"/>
        <end position="364"/>
    </location>
</feature>
<proteinExistence type="predicted"/>
<sequence length="640" mass="69544">MESTTMRTSKSIAQSELQQLKDTLRRLSLADEHHSVTATSKIHAMFGPTATSTVQTSFLTSPSSFDNQKHVDPANSSGNLSNSSSSSSSLSPDLTAKASTTSPMLPIHSPFRMTGNGTSTSAAANSKAVLSALKALQDKNRRLEEEKTTLESQCASLKAQLRSNEAQHLSAAKKTAYEFAQAKDAAHAAYEVLRYFPCTLVEIAAEAMLIVIFCRIERDSLVAELAQAKLHSTHQANEIDHSNDLVASLKDKCEHASVETTAMEAQLRRVQAELTESNQMAKERMVELQEALHAANRSGKESARQVQGLEDQLKRANDANASLEDRLHDTEKTVAQMSQLNEKLVHNLWAKTKTAKSNKTTAKSTAKKHSVPSPRNVVTRSTAASRASAKATTVALSASSGVVKPKKKGTTSSRITKRHSTNKAQLEQANMGVVPFLLGKSTQPSFSVIGNAQEALRHSDAFHAVAPDVHPPLHQLHQRHSAAKLEAQGQAHRHIDDDDSDNDRVGGKNTMGRLLSVDTSIEGGDDKPTKASFMATLTKAINSVDTEFNDLNTRYKSLVGQVDSPGVSKTLERTIDELETKGEQLFLLKQLHAQASKSSIFASRKVLHSPDAADKKAAALRVLNDYRKLDRNIKTRSGSR</sequence>
<dbReference type="VEuPathDB" id="FungiDB:H310_13308"/>
<dbReference type="PANTHER" id="PTHR45615">
    <property type="entry name" value="MYOSIN HEAVY CHAIN, NON-MUSCLE"/>
    <property type="match status" value="1"/>
</dbReference>
<organism evidence="3">
    <name type="scientific">Aphanomyces invadans</name>
    <dbReference type="NCBI Taxonomy" id="157072"/>
    <lineage>
        <taxon>Eukaryota</taxon>
        <taxon>Sar</taxon>
        <taxon>Stramenopiles</taxon>
        <taxon>Oomycota</taxon>
        <taxon>Saprolegniomycetes</taxon>
        <taxon>Saprolegniales</taxon>
        <taxon>Verrucalvaceae</taxon>
        <taxon>Aphanomyces</taxon>
    </lineage>
</organism>
<feature type="region of interest" description="Disordered" evidence="2">
    <location>
        <begin position="61"/>
        <end position="120"/>
    </location>
</feature>
<dbReference type="AlphaFoldDB" id="A0A024TEL5"/>
<dbReference type="OrthoDB" id="76453at2759"/>